<dbReference type="Proteomes" id="UP000503820">
    <property type="component" value="Unassembled WGS sequence"/>
</dbReference>
<evidence type="ECO:0000313" key="2">
    <source>
        <dbReference type="Proteomes" id="UP000503820"/>
    </source>
</evidence>
<protein>
    <submittedName>
        <fullName evidence="1">Uncharacterized protein</fullName>
    </submittedName>
</protein>
<reference evidence="1 2" key="1">
    <citation type="submission" date="2020-05" db="EMBL/GenBank/DDBJ databases">
        <title>Draft genome sequence of Desulfovibrio psychrotolerans JS1T.</title>
        <authorList>
            <person name="Ueno A."/>
            <person name="Tamazawa S."/>
            <person name="Tamamura S."/>
            <person name="Murakami T."/>
            <person name="Kiyama T."/>
            <person name="Inomata H."/>
            <person name="Amano Y."/>
            <person name="Miyakawa K."/>
            <person name="Tamaki H."/>
            <person name="Naganuma T."/>
            <person name="Kaneko K."/>
        </authorList>
    </citation>
    <scope>NUCLEOTIDE SEQUENCE [LARGE SCALE GENOMIC DNA]</scope>
    <source>
        <strain evidence="1 2">JS1</strain>
    </source>
</reference>
<sequence>MKNTHQPHGPCNGCAFHLQDCILGIRPQTTGIAAHREHPCLEFVPLCLNCQYPAVFCATCSIRRYNDLKPLSRDILPLSEHTYACTW</sequence>
<name>A0A7J0BR47_9BACT</name>
<proteinExistence type="predicted"/>
<accession>A0A7J0BR47</accession>
<dbReference type="AlphaFoldDB" id="A0A7J0BR47"/>
<gene>
    <name evidence="1" type="ORF">DSM19430T_02180</name>
</gene>
<dbReference type="RefSeq" id="WP_174408247.1">
    <property type="nucleotide sequence ID" value="NZ_BLVP01000001.1"/>
</dbReference>
<evidence type="ECO:0000313" key="1">
    <source>
        <dbReference type="EMBL" id="GFM35534.1"/>
    </source>
</evidence>
<organism evidence="1 2">
    <name type="scientific">Desulfovibrio psychrotolerans</name>
    <dbReference type="NCBI Taxonomy" id="415242"/>
    <lineage>
        <taxon>Bacteria</taxon>
        <taxon>Pseudomonadati</taxon>
        <taxon>Thermodesulfobacteriota</taxon>
        <taxon>Desulfovibrionia</taxon>
        <taxon>Desulfovibrionales</taxon>
        <taxon>Desulfovibrionaceae</taxon>
        <taxon>Desulfovibrio</taxon>
    </lineage>
</organism>
<keyword evidence="2" id="KW-1185">Reference proteome</keyword>
<dbReference type="EMBL" id="BLVP01000001">
    <property type="protein sequence ID" value="GFM35534.1"/>
    <property type="molecule type" value="Genomic_DNA"/>
</dbReference>
<comment type="caution">
    <text evidence="1">The sequence shown here is derived from an EMBL/GenBank/DDBJ whole genome shotgun (WGS) entry which is preliminary data.</text>
</comment>